<name>A0ABD2X143_9HYME</name>
<protein>
    <submittedName>
        <fullName evidence="2">Uncharacterized protein</fullName>
    </submittedName>
</protein>
<organism evidence="2 3">
    <name type="scientific">Trichogramma kaykai</name>
    <dbReference type="NCBI Taxonomy" id="54128"/>
    <lineage>
        <taxon>Eukaryota</taxon>
        <taxon>Metazoa</taxon>
        <taxon>Ecdysozoa</taxon>
        <taxon>Arthropoda</taxon>
        <taxon>Hexapoda</taxon>
        <taxon>Insecta</taxon>
        <taxon>Pterygota</taxon>
        <taxon>Neoptera</taxon>
        <taxon>Endopterygota</taxon>
        <taxon>Hymenoptera</taxon>
        <taxon>Apocrita</taxon>
        <taxon>Proctotrupomorpha</taxon>
        <taxon>Chalcidoidea</taxon>
        <taxon>Trichogrammatidae</taxon>
        <taxon>Trichogramma</taxon>
    </lineage>
</organism>
<dbReference type="EMBL" id="JBJJXI010000059">
    <property type="protein sequence ID" value="KAL3398999.1"/>
    <property type="molecule type" value="Genomic_DNA"/>
</dbReference>
<accession>A0ABD2X143</accession>
<gene>
    <name evidence="1" type="ORF">TKK_008083</name>
    <name evidence="2" type="ORF">TKK_008086</name>
</gene>
<dbReference type="Proteomes" id="UP001627154">
    <property type="component" value="Unassembled WGS sequence"/>
</dbReference>
<reference evidence="2 3" key="1">
    <citation type="journal article" date="2024" name="bioRxiv">
        <title>A reference genome for Trichogramma kaykai: A tiny desert-dwelling parasitoid wasp with competing sex-ratio distorters.</title>
        <authorList>
            <person name="Culotta J."/>
            <person name="Lindsey A.R."/>
        </authorList>
    </citation>
    <scope>NUCLEOTIDE SEQUENCE [LARGE SCALE GENOMIC DNA]</scope>
    <source>
        <strain evidence="2 3">KSX58</strain>
    </source>
</reference>
<proteinExistence type="predicted"/>
<dbReference type="EMBL" id="JBJJXI010000059">
    <property type="protein sequence ID" value="KAL3399002.1"/>
    <property type="molecule type" value="Genomic_DNA"/>
</dbReference>
<keyword evidence="3" id="KW-1185">Reference proteome</keyword>
<comment type="caution">
    <text evidence="2">The sequence shown here is derived from an EMBL/GenBank/DDBJ whole genome shotgun (WGS) entry which is preliminary data.</text>
</comment>
<dbReference type="PANTHER" id="PTHR48102">
    <property type="entry name" value="ATP-DEPENDENT CLP PROTEASE ATP-BINDING SUBUNIT CLPX-LIKE, MITOCHONDRIAL-RELATED"/>
    <property type="match status" value="1"/>
</dbReference>
<dbReference type="InterPro" id="IPR027417">
    <property type="entry name" value="P-loop_NTPase"/>
</dbReference>
<dbReference type="PANTHER" id="PTHR48102:SF7">
    <property type="entry name" value="ATP-DEPENDENT CLP PROTEASE ATP-BINDING SUBUNIT CLPX-LIKE, MITOCHONDRIAL"/>
    <property type="match status" value="1"/>
</dbReference>
<dbReference type="InterPro" id="IPR050052">
    <property type="entry name" value="ATP-dep_Clp_protease_ClpX"/>
</dbReference>
<dbReference type="AlphaFoldDB" id="A0ABD2X143"/>
<evidence type="ECO:0000313" key="3">
    <source>
        <dbReference type="Proteomes" id="UP001627154"/>
    </source>
</evidence>
<evidence type="ECO:0000313" key="2">
    <source>
        <dbReference type="EMBL" id="KAL3399002.1"/>
    </source>
</evidence>
<evidence type="ECO:0000313" key="1">
    <source>
        <dbReference type="EMBL" id="KAL3398999.1"/>
    </source>
</evidence>
<dbReference type="Gene3D" id="3.40.50.300">
    <property type="entry name" value="P-loop containing nucleotide triphosphate hydrolases"/>
    <property type="match status" value="1"/>
</dbReference>
<sequence length="175" mass="20274">MSSVKCCLIDEAQLAISNHVSNNGSTRFVKCEKSHHFFGLAEMDSKRSLKEAVEPEYNKQGLYRKPPRPPKKIFENQNKHVIRQEYAKKVLSVAVYNHYIKNLNNLLLQSTEQNNAAPISNQDLNHSCTYRVYLKNHLIKYLFFPIQQNFMVEDETVLHNIPYMGDEVLDQDASS</sequence>